<dbReference type="FunFam" id="3.30.160.60:FF:000663">
    <property type="entry name" value="Zinc finger protein 45"/>
    <property type="match status" value="1"/>
</dbReference>
<dbReference type="PANTHER" id="PTHR24393:SF34">
    <property type="entry name" value="PR_SET DOMAIN 13"/>
    <property type="match status" value="1"/>
</dbReference>
<feature type="region of interest" description="Disordered" evidence="12">
    <location>
        <begin position="597"/>
        <end position="638"/>
    </location>
</feature>
<feature type="domain" description="C2H2-type" evidence="13">
    <location>
        <begin position="266"/>
        <end position="294"/>
    </location>
</feature>
<keyword evidence="3" id="KW-0479">Metal-binding</keyword>
<evidence type="ECO:0000259" key="13">
    <source>
        <dbReference type="PROSITE" id="PS50157"/>
    </source>
</evidence>
<dbReference type="PROSITE" id="PS00028">
    <property type="entry name" value="ZINC_FINGER_C2H2_1"/>
    <property type="match status" value="5"/>
</dbReference>
<evidence type="ECO:0000256" key="9">
    <source>
        <dbReference type="ARBA" id="ARBA00023163"/>
    </source>
</evidence>
<keyword evidence="7" id="KW-0805">Transcription regulation</keyword>
<keyword evidence="5 11" id="KW-0863">Zinc-finger</keyword>
<dbReference type="GO" id="GO:0008270">
    <property type="term" value="F:zinc ion binding"/>
    <property type="evidence" value="ECO:0007669"/>
    <property type="project" value="UniProtKB-KW"/>
</dbReference>
<accession>A0A0X3NRY3</accession>
<feature type="domain" description="C2H2-type" evidence="13">
    <location>
        <begin position="182"/>
        <end position="209"/>
    </location>
</feature>
<keyword evidence="9" id="KW-0804">Transcription</keyword>
<evidence type="ECO:0000256" key="11">
    <source>
        <dbReference type="PROSITE-ProRule" id="PRU00042"/>
    </source>
</evidence>
<dbReference type="FunFam" id="3.30.160.60:FF:000624">
    <property type="entry name" value="zinc finger protein 697"/>
    <property type="match status" value="1"/>
</dbReference>
<dbReference type="EMBL" id="GEEE01020671">
    <property type="protein sequence ID" value="JAP42554.1"/>
    <property type="molecule type" value="Transcribed_RNA"/>
</dbReference>
<feature type="non-terminal residue" evidence="14">
    <location>
        <position position="1"/>
    </location>
</feature>
<dbReference type="GO" id="GO:0000978">
    <property type="term" value="F:RNA polymerase II cis-regulatory region sequence-specific DNA binding"/>
    <property type="evidence" value="ECO:0007669"/>
    <property type="project" value="TreeGrafter"/>
</dbReference>
<feature type="region of interest" description="Disordered" evidence="12">
    <location>
        <begin position="116"/>
        <end position="140"/>
    </location>
</feature>
<evidence type="ECO:0000256" key="5">
    <source>
        <dbReference type="ARBA" id="ARBA00022771"/>
    </source>
</evidence>
<keyword evidence="6" id="KW-0862">Zinc</keyword>
<feature type="domain" description="C2H2-type" evidence="13">
    <location>
        <begin position="238"/>
        <end position="265"/>
    </location>
</feature>
<dbReference type="GO" id="GO:0001228">
    <property type="term" value="F:DNA-binding transcription activator activity, RNA polymerase II-specific"/>
    <property type="evidence" value="ECO:0007669"/>
    <property type="project" value="TreeGrafter"/>
</dbReference>
<dbReference type="AlphaFoldDB" id="A0A0X3NRY3"/>
<sequence length="638" mass="68742">VGFWRYLKTGMQTTSTSTHTPTPSTTMEVCATSGEPIMTGSSSAHFDEPTCFLPNLTGQIPSMPKHVFLNTLPGNLAPFPQITRNKLHGKTHTEYFGQESLLNNFIASHCKKPTKYEPTEDSLVETEKPTPRLNAGPIVDDDTSRDLGTMNTKHQCQHCLRIFSNSSNLKTHLRLHTGTKPYKCRFCEKTSATASNIQTHERIHTGVRPFKCDVCGSEYATSSNLKTHRRTHFGTRPFACRLCGKGFCTSSNLITHLRAHWGLRLYPCPTCGRLFSTSSNLHVHVRITHLGLKPFTCAICGKDFSTGSNLIAHCRSHTNEHVAAAAAAVAAAAAAATTTVMTTAAVNVTEHHDRLIETVGGTTTGIECTGNDLDFDMKALLVNGTTSPAIPATVAASTAALSGSSASFLLSSSAPRNYLPAQNCFTADPNMLLSLIPTSSVMTVKSEAQTYQPFQLQQQQPQQQPTHPPIMSGRSDVVSTVTAYLTAVPSLSAAAAAAAAATIVPSYPSSERKSAPVTLYRPAMDPMVKSTLPSPPPPSSPSTTTSVVHTTAWDYPKLIVPDPTSFSCFPQRIPESTFSSAVTPVMSDQERQDHLFAPPKVSPRLNPGFPEENLLFREPDGGFVMKPENPTSNGDGSV</sequence>
<dbReference type="SUPFAM" id="SSF57667">
    <property type="entry name" value="beta-beta-alpha zinc fingers"/>
    <property type="match status" value="3"/>
</dbReference>
<evidence type="ECO:0000256" key="6">
    <source>
        <dbReference type="ARBA" id="ARBA00022833"/>
    </source>
</evidence>
<feature type="region of interest" description="Disordered" evidence="12">
    <location>
        <begin position="453"/>
        <end position="473"/>
    </location>
</feature>
<dbReference type="PROSITE" id="PS50157">
    <property type="entry name" value="ZINC_FINGER_C2H2_2"/>
    <property type="match status" value="6"/>
</dbReference>
<dbReference type="InterPro" id="IPR036236">
    <property type="entry name" value="Znf_C2H2_sf"/>
</dbReference>
<feature type="compositionally biased region" description="Low complexity" evidence="12">
    <location>
        <begin position="453"/>
        <end position="465"/>
    </location>
</feature>
<dbReference type="InterPro" id="IPR013087">
    <property type="entry name" value="Znf_C2H2_type"/>
</dbReference>
<evidence type="ECO:0000256" key="12">
    <source>
        <dbReference type="SAM" id="MobiDB-lite"/>
    </source>
</evidence>
<proteinExistence type="inferred from homology"/>
<gene>
    <name evidence="14" type="ORF">TR92371</name>
</gene>
<dbReference type="Gene3D" id="3.30.160.60">
    <property type="entry name" value="Classic Zinc Finger"/>
    <property type="match status" value="6"/>
</dbReference>
<name>A0A0X3NRY3_SCHSO</name>
<evidence type="ECO:0000256" key="4">
    <source>
        <dbReference type="ARBA" id="ARBA00022737"/>
    </source>
</evidence>
<feature type="domain" description="C2H2-type" evidence="13">
    <location>
        <begin position="154"/>
        <end position="181"/>
    </location>
</feature>
<dbReference type="FunFam" id="3.30.160.60:FF:002343">
    <property type="entry name" value="Zinc finger protein 33A"/>
    <property type="match status" value="1"/>
</dbReference>
<dbReference type="GO" id="GO:0005634">
    <property type="term" value="C:nucleus"/>
    <property type="evidence" value="ECO:0007669"/>
    <property type="project" value="UniProtKB-SubCell"/>
</dbReference>
<evidence type="ECO:0000256" key="8">
    <source>
        <dbReference type="ARBA" id="ARBA00023125"/>
    </source>
</evidence>
<evidence type="ECO:0000313" key="14">
    <source>
        <dbReference type="EMBL" id="JAP42554.1"/>
    </source>
</evidence>
<keyword evidence="4" id="KW-0677">Repeat</keyword>
<comment type="similarity">
    <text evidence="2">Belongs to the krueppel C2H2-type zinc-finger protein family.</text>
</comment>
<dbReference type="FunFam" id="3.30.160.60:FF:000100">
    <property type="entry name" value="Zinc finger 45-like"/>
    <property type="match status" value="1"/>
</dbReference>
<evidence type="ECO:0000256" key="7">
    <source>
        <dbReference type="ARBA" id="ARBA00023015"/>
    </source>
</evidence>
<dbReference type="Pfam" id="PF00096">
    <property type="entry name" value="zf-C2H2"/>
    <property type="match status" value="5"/>
</dbReference>
<protein>
    <recommendedName>
        <fullName evidence="13">C2H2-type domain-containing protein</fullName>
    </recommendedName>
</protein>
<dbReference type="SMART" id="SM00355">
    <property type="entry name" value="ZnF_C2H2"/>
    <property type="match status" value="6"/>
</dbReference>
<keyword evidence="10" id="KW-0539">Nucleus</keyword>
<comment type="subcellular location">
    <subcellularLocation>
        <location evidence="1">Nucleus</location>
    </subcellularLocation>
</comment>
<organism evidence="14">
    <name type="scientific">Schistocephalus solidus</name>
    <name type="common">Tapeworm</name>
    <dbReference type="NCBI Taxonomy" id="70667"/>
    <lineage>
        <taxon>Eukaryota</taxon>
        <taxon>Metazoa</taxon>
        <taxon>Spiralia</taxon>
        <taxon>Lophotrochozoa</taxon>
        <taxon>Platyhelminthes</taxon>
        <taxon>Cestoda</taxon>
        <taxon>Eucestoda</taxon>
        <taxon>Diphyllobothriidea</taxon>
        <taxon>Diphyllobothriidae</taxon>
        <taxon>Schistocephalus</taxon>
    </lineage>
</organism>
<evidence type="ECO:0000256" key="10">
    <source>
        <dbReference type="ARBA" id="ARBA00023242"/>
    </source>
</evidence>
<feature type="compositionally biased region" description="Polar residues" evidence="12">
    <location>
        <begin position="629"/>
        <end position="638"/>
    </location>
</feature>
<dbReference type="FunFam" id="3.30.160.60:FF:000012">
    <property type="entry name" value="RB-associated KRAB zinc finger protein-like"/>
    <property type="match status" value="1"/>
</dbReference>
<feature type="domain" description="C2H2-type" evidence="13">
    <location>
        <begin position="210"/>
        <end position="237"/>
    </location>
</feature>
<evidence type="ECO:0000256" key="1">
    <source>
        <dbReference type="ARBA" id="ARBA00004123"/>
    </source>
</evidence>
<keyword evidence="8" id="KW-0238">DNA-binding</keyword>
<dbReference type="PANTHER" id="PTHR24393">
    <property type="entry name" value="ZINC FINGER PROTEIN"/>
    <property type="match status" value="1"/>
</dbReference>
<feature type="domain" description="C2H2-type" evidence="13">
    <location>
        <begin position="295"/>
        <end position="322"/>
    </location>
</feature>
<evidence type="ECO:0000256" key="2">
    <source>
        <dbReference type="ARBA" id="ARBA00006991"/>
    </source>
</evidence>
<reference evidence="14" key="1">
    <citation type="submission" date="2016-01" db="EMBL/GenBank/DDBJ databases">
        <title>Reference transcriptome for the parasite Schistocephalus solidus: insights into the molecular evolution of parasitism.</title>
        <authorList>
            <person name="Hebert F.O."/>
            <person name="Grambauer S."/>
            <person name="Barber I."/>
            <person name="Landry C.R."/>
            <person name="Aubin-Horth N."/>
        </authorList>
    </citation>
    <scope>NUCLEOTIDE SEQUENCE</scope>
</reference>
<evidence type="ECO:0000256" key="3">
    <source>
        <dbReference type="ARBA" id="ARBA00022723"/>
    </source>
</evidence>